<dbReference type="Pfam" id="PF00126">
    <property type="entry name" value="HTH_1"/>
    <property type="match status" value="1"/>
</dbReference>
<dbReference type="InterPro" id="IPR050950">
    <property type="entry name" value="HTH-type_LysR_regulators"/>
</dbReference>
<protein>
    <submittedName>
        <fullName evidence="6">LysR family transcriptional regulator</fullName>
    </submittedName>
</protein>
<keyword evidence="2" id="KW-0805">Transcription regulation</keyword>
<gene>
    <name evidence="6" type="ORF">G3576_21185</name>
</gene>
<reference evidence="6 7" key="2">
    <citation type="submission" date="2020-03" db="EMBL/GenBank/DDBJ databases">
        <title>Roseomonas stagni sp. nov., isolated from pond water in Japan.</title>
        <authorList>
            <person name="Furuhata K."/>
            <person name="Miyamoto H."/>
            <person name="Goto K."/>
        </authorList>
    </citation>
    <scope>NUCLEOTIDE SEQUENCE [LARGE SCALE GENOMIC DNA]</scope>
    <source>
        <strain evidence="6 7">PeD5</strain>
    </source>
</reference>
<evidence type="ECO:0000256" key="3">
    <source>
        <dbReference type="ARBA" id="ARBA00023125"/>
    </source>
</evidence>
<dbReference type="RefSeq" id="WP_164696427.1">
    <property type="nucleotide sequence ID" value="NZ_JAAIKB010000009.1"/>
</dbReference>
<feature type="domain" description="HTH lysR-type" evidence="5">
    <location>
        <begin position="9"/>
        <end position="61"/>
    </location>
</feature>
<dbReference type="GO" id="GO:0005829">
    <property type="term" value="C:cytosol"/>
    <property type="evidence" value="ECO:0007669"/>
    <property type="project" value="TreeGrafter"/>
</dbReference>
<sequence length="318" mass="34039">MRSLHGRMLRYLDEVARHGSIRGAATRLSVSASSINRQLLALEAEMGVPLFDRLPNRLRLTAAGEALVAHIRRTLADHDRTAALIEEMRGAHGGTLTVAMMGGLGPELIARTTLAARAARPRMRLVFQRLSLPEILAAVREGRADLGLAYGAEGQRGIATLMAWECRLGAVMPPDHPLAGHASLRLADLLAARLVLPAEGMSLRPLVEAGLARGGLRPDPIVEANEVEVMKRVAVLAQGVTLLNRLNIQPEEARGDLAFVPIEDRALPSQTLRLFTAERAAQPVLSGVFAEALRGVIEPMLAGQPNSNSASTSIGMSE</sequence>
<dbReference type="Gene3D" id="1.10.10.10">
    <property type="entry name" value="Winged helix-like DNA-binding domain superfamily/Winged helix DNA-binding domain"/>
    <property type="match status" value="1"/>
</dbReference>
<dbReference type="PROSITE" id="PS50931">
    <property type="entry name" value="HTH_LYSR"/>
    <property type="match status" value="1"/>
</dbReference>
<dbReference type="AlphaFoldDB" id="A0A6M1LSI3"/>
<dbReference type="GO" id="GO:0003677">
    <property type="term" value="F:DNA binding"/>
    <property type="evidence" value="ECO:0007669"/>
    <property type="project" value="UniProtKB-KW"/>
</dbReference>
<dbReference type="InterPro" id="IPR000847">
    <property type="entry name" value="LysR_HTH_N"/>
</dbReference>
<evidence type="ECO:0000256" key="2">
    <source>
        <dbReference type="ARBA" id="ARBA00023015"/>
    </source>
</evidence>
<proteinExistence type="inferred from homology"/>
<dbReference type="InterPro" id="IPR036388">
    <property type="entry name" value="WH-like_DNA-bd_sf"/>
</dbReference>
<dbReference type="InterPro" id="IPR005119">
    <property type="entry name" value="LysR_subst-bd"/>
</dbReference>
<keyword evidence="4" id="KW-0804">Transcription</keyword>
<dbReference type="Proteomes" id="UP000475385">
    <property type="component" value="Unassembled WGS sequence"/>
</dbReference>
<comment type="caution">
    <text evidence="6">The sequence shown here is derived from an EMBL/GenBank/DDBJ whole genome shotgun (WGS) entry which is preliminary data.</text>
</comment>
<evidence type="ECO:0000313" key="7">
    <source>
        <dbReference type="Proteomes" id="UP000475385"/>
    </source>
</evidence>
<evidence type="ECO:0000259" key="5">
    <source>
        <dbReference type="PROSITE" id="PS50931"/>
    </source>
</evidence>
<dbReference type="SUPFAM" id="SSF46785">
    <property type="entry name" value="Winged helix' DNA-binding domain"/>
    <property type="match status" value="1"/>
</dbReference>
<comment type="similarity">
    <text evidence="1">Belongs to the LysR transcriptional regulatory family.</text>
</comment>
<dbReference type="GO" id="GO:0003700">
    <property type="term" value="F:DNA-binding transcription factor activity"/>
    <property type="evidence" value="ECO:0007669"/>
    <property type="project" value="InterPro"/>
</dbReference>
<evidence type="ECO:0000256" key="1">
    <source>
        <dbReference type="ARBA" id="ARBA00009437"/>
    </source>
</evidence>
<keyword evidence="7" id="KW-1185">Reference proteome</keyword>
<dbReference type="InterPro" id="IPR036390">
    <property type="entry name" value="WH_DNA-bd_sf"/>
</dbReference>
<dbReference type="Gene3D" id="3.40.190.10">
    <property type="entry name" value="Periplasmic binding protein-like II"/>
    <property type="match status" value="2"/>
</dbReference>
<evidence type="ECO:0000256" key="4">
    <source>
        <dbReference type="ARBA" id="ARBA00023163"/>
    </source>
</evidence>
<keyword evidence="3" id="KW-0238">DNA-binding</keyword>
<reference evidence="6 7" key="1">
    <citation type="submission" date="2020-02" db="EMBL/GenBank/DDBJ databases">
        <authorList>
            <person name="Kim H.M."/>
            <person name="Jeon C.O."/>
        </authorList>
    </citation>
    <scope>NUCLEOTIDE SEQUENCE [LARGE SCALE GENOMIC DNA]</scope>
    <source>
        <strain evidence="6 7">PeD5</strain>
    </source>
</reference>
<organism evidence="6 7">
    <name type="scientific">Falsiroseomonas algicola</name>
    <dbReference type="NCBI Taxonomy" id="2716930"/>
    <lineage>
        <taxon>Bacteria</taxon>
        <taxon>Pseudomonadati</taxon>
        <taxon>Pseudomonadota</taxon>
        <taxon>Alphaproteobacteria</taxon>
        <taxon>Acetobacterales</taxon>
        <taxon>Roseomonadaceae</taxon>
        <taxon>Falsiroseomonas</taxon>
    </lineage>
</organism>
<dbReference type="Pfam" id="PF03466">
    <property type="entry name" value="LysR_substrate"/>
    <property type="match status" value="1"/>
</dbReference>
<dbReference type="SUPFAM" id="SSF53850">
    <property type="entry name" value="Periplasmic binding protein-like II"/>
    <property type="match status" value="1"/>
</dbReference>
<name>A0A6M1LSI3_9PROT</name>
<accession>A0A6M1LSI3</accession>
<evidence type="ECO:0000313" key="6">
    <source>
        <dbReference type="EMBL" id="NGM22544.1"/>
    </source>
</evidence>
<dbReference type="PANTHER" id="PTHR30419">
    <property type="entry name" value="HTH-TYPE TRANSCRIPTIONAL REGULATOR YBHD"/>
    <property type="match status" value="1"/>
</dbReference>
<dbReference type="EMBL" id="JAAIKB010000009">
    <property type="protein sequence ID" value="NGM22544.1"/>
    <property type="molecule type" value="Genomic_DNA"/>
</dbReference>